<dbReference type="Gene3D" id="3.60.110.10">
    <property type="entry name" value="Carbon-nitrogen hydrolase"/>
    <property type="match status" value="1"/>
</dbReference>
<dbReference type="CDD" id="cd07570">
    <property type="entry name" value="GAT_Gln-NAD-synth"/>
    <property type="match status" value="1"/>
</dbReference>
<dbReference type="SUPFAM" id="SSF56317">
    <property type="entry name" value="Carbon-nitrogen hydrolase"/>
    <property type="match status" value="1"/>
</dbReference>
<organism evidence="3 4">
    <name type="scientific">Marinibaculum pumilum</name>
    <dbReference type="NCBI Taxonomy" id="1766165"/>
    <lineage>
        <taxon>Bacteria</taxon>
        <taxon>Pseudomonadati</taxon>
        <taxon>Pseudomonadota</taxon>
        <taxon>Alphaproteobacteria</taxon>
        <taxon>Rhodospirillales</taxon>
        <taxon>Rhodospirillaceae</taxon>
        <taxon>Marinibaculum</taxon>
    </lineage>
</organism>
<dbReference type="Gene3D" id="3.40.50.620">
    <property type="entry name" value="HUPs"/>
    <property type="match status" value="1"/>
</dbReference>
<dbReference type="InterPro" id="IPR014729">
    <property type="entry name" value="Rossmann-like_a/b/a_fold"/>
</dbReference>
<dbReference type="PROSITE" id="PS50263">
    <property type="entry name" value="CN_HYDROLASE"/>
    <property type="match status" value="1"/>
</dbReference>
<protein>
    <recommendedName>
        <fullName evidence="2">CN hydrolase domain-containing protein</fullName>
    </recommendedName>
</protein>
<proteinExistence type="predicted"/>
<reference evidence="4" key="1">
    <citation type="journal article" date="2019" name="Int. J. Syst. Evol. Microbiol.">
        <title>The Global Catalogue of Microorganisms (GCM) 10K type strain sequencing project: providing services to taxonomists for standard genome sequencing and annotation.</title>
        <authorList>
            <consortium name="The Broad Institute Genomics Platform"/>
            <consortium name="The Broad Institute Genome Sequencing Center for Infectious Disease"/>
            <person name="Wu L."/>
            <person name="Ma J."/>
        </authorList>
    </citation>
    <scope>NUCLEOTIDE SEQUENCE [LARGE SCALE GENOMIC DNA]</scope>
    <source>
        <strain evidence="4">KCTC 42964</strain>
    </source>
</reference>
<dbReference type="InterPro" id="IPR036526">
    <property type="entry name" value="C-N_Hydrolase_sf"/>
</dbReference>
<evidence type="ECO:0000256" key="1">
    <source>
        <dbReference type="SAM" id="MobiDB-lite"/>
    </source>
</evidence>
<keyword evidence="4" id="KW-1185">Reference proteome</keyword>
<evidence type="ECO:0000313" key="3">
    <source>
        <dbReference type="EMBL" id="MFC3229320.1"/>
    </source>
</evidence>
<comment type="caution">
    <text evidence="3">The sequence shown here is derived from an EMBL/GenBank/DDBJ whole genome shotgun (WGS) entry which is preliminary data.</text>
</comment>
<accession>A0ABV7L4L4</accession>
<dbReference type="InterPro" id="IPR003010">
    <property type="entry name" value="C-N_Hydrolase"/>
</dbReference>
<feature type="domain" description="CN hydrolase" evidence="2">
    <location>
        <begin position="1"/>
        <end position="198"/>
    </location>
</feature>
<dbReference type="RefSeq" id="WP_379903690.1">
    <property type="nucleotide sequence ID" value="NZ_JBHRTR010000031.1"/>
</dbReference>
<evidence type="ECO:0000259" key="2">
    <source>
        <dbReference type="PROSITE" id="PS50263"/>
    </source>
</evidence>
<dbReference type="EMBL" id="JBHRTR010000031">
    <property type="protein sequence ID" value="MFC3229320.1"/>
    <property type="molecule type" value="Genomic_DNA"/>
</dbReference>
<name>A0ABV7L4L4_9PROT</name>
<dbReference type="Proteomes" id="UP001595528">
    <property type="component" value="Unassembled WGS sequence"/>
</dbReference>
<gene>
    <name evidence="3" type="ORF">ACFOGJ_18885</name>
</gene>
<sequence>MACAELSVTGAPLGDLPLHGSFLDAVAKAVADLAAETSDGGPAILVGAPWRDGDRVHDAVLLLDGGKVAEMRFAQHPSPPFDAGAPAGPIAVRGVPLGVLIGAELDDADAAETLRETGAEILLAPCASPWLAGMPDLRLNLAVARVTETGLPLAWLNLLGGQEEALFDGGAFVLNGDCSLAVQAEAFAPGLFAARFRRGPGGWACATGSLAPPPEGEAALYRVLLLALADRLAKGGCSAVALCGGEQPGAALLAALAADLLGPDGLRDGPGPGVLGLATCDKTGLALGHAGTDGDFAPLRDLWAGELRRLGRWRNRQSSAGTTEPAVPEAALTEPGSDPDPVLAALLDNGRAAYGQDAEAYETALLAAEGCRRRVPPGPRLSRTAFGRDRRYPVVAELPGRPAG</sequence>
<evidence type="ECO:0000313" key="4">
    <source>
        <dbReference type="Proteomes" id="UP001595528"/>
    </source>
</evidence>
<feature type="region of interest" description="Disordered" evidence="1">
    <location>
        <begin position="314"/>
        <end position="339"/>
    </location>
</feature>